<reference evidence="9" key="1">
    <citation type="journal article" date="1997" name="Nucleic Acids Res.">
        <title>tRNAscan-SE: a program for improved detection of transfer RNA genes in genomic sequence.</title>
        <authorList>
            <person name="Lowe T.M."/>
            <person name="Eddy S.R."/>
        </authorList>
    </citation>
    <scope>NUCLEOTIDE SEQUENCE [LARGE SCALE GENOMIC DNA]</scope>
</reference>
<accession>A0ABM1NP04</accession>
<name>A0ABM1NP04_DROAR</name>
<feature type="transmembrane region" description="Helical" evidence="8">
    <location>
        <begin position="248"/>
        <end position="270"/>
    </location>
</feature>
<evidence type="ECO:0000256" key="7">
    <source>
        <dbReference type="ARBA" id="ARBA00023224"/>
    </source>
</evidence>
<evidence type="ECO:0000313" key="10">
    <source>
        <dbReference type="RefSeq" id="XP_017856690.1"/>
    </source>
</evidence>
<keyword evidence="7 8" id="KW-0807">Transducer</keyword>
<evidence type="ECO:0000256" key="8">
    <source>
        <dbReference type="RuleBase" id="RU363108"/>
    </source>
</evidence>
<feature type="transmembrane region" description="Helical" evidence="8">
    <location>
        <begin position="47"/>
        <end position="66"/>
    </location>
</feature>
<evidence type="ECO:0000256" key="6">
    <source>
        <dbReference type="ARBA" id="ARBA00023170"/>
    </source>
</evidence>
<protein>
    <recommendedName>
        <fullName evidence="8">Gustatory receptor</fullName>
    </recommendedName>
</protein>
<evidence type="ECO:0000256" key="1">
    <source>
        <dbReference type="ARBA" id="ARBA00004651"/>
    </source>
</evidence>
<dbReference type="GeneID" id="108609481"/>
<dbReference type="Proteomes" id="UP000694904">
    <property type="component" value="Chromosome 3"/>
</dbReference>
<feature type="transmembrane region" description="Helical" evidence="8">
    <location>
        <begin position="181"/>
        <end position="198"/>
    </location>
</feature>
<keyword evidence="4 8" id="KW-1133">Transmembrane helix</keyword>
<dbReference type="PANTHER" id="PTHR21143:SF131">
    <property type="entry name" value="GUSTATORY AND ODORANT RECEPTOR 63A-RELATED"/>
    <property type="match status" value="1"/>
</dbReference>
<keyword evidence="2 8" id="KW-1003">Cell membrane</keyword>
<evidence type="ECO:0000256" key="3">
    <source>
        <dbReference type="ARBA" id="ARBA00022692"/>
    </source>
</evidence>
<evidence type="ECO:0000313" key="9">
    <source>
        <dbReference type="Proteomes" id="UP000694904"/>
    </source>
</evidence>
<organism evidence="9 10">
    <name type="scientific">Drosophila arizonae</name>
    <name type="common">Fruit fly</name>
    <dbReference type="NCBI Taxonomy" id="7263"/>
    <lineage>
        <taxon>Eukaryota</taxon>
        <taxon>Metazoa</taxon>
        <taxon>Ecdysozoa</taxon>
        <taxon>Arthropoda</taxon>
        <taxon>Hexapoda</taxon>
        <taxon>Insecta</taxon>
        <taxon>Pterygota</taxon>
        <taxon>Neoptera</taxon>
        <taxon>Endopterygota</taxon>
        <taxon>Diptera</taxon>
        <taxon>Brachycera</taxon>
        <taxon>Muscomorpha</taxon>
        <taxon>Ephydroidea</taxon>
        <taxon>Drosophilidae</taxon>
        <taxon>Drosophila</taxon>
    </lineage>
</organism>
<evidence type="ECO:0000256" key="4">
    <source>
        <dbReference type="ARBA" id="ARBA00022989"/>
    </source>
</evidence>
<reference evidence="9" key="2">
    <citation type="journal article" date="2016" name="G3 (Bethesda)">
        <title>Genome Evolution in Three Species of Cactophilic Drosophila.</title>
        <authorList>
            <person name="Sanchez-Flores A."/>
            <person name="Penazola F."/>
            <person name="Carpinteyro-Ponce J."/>
            <person name="Nazario-Yepiz N."/>
            <person name="Abreu-Goodger C."/>
            <person name="Machado C.A."/>
            <person name="Markow T.A."/>
        </authorList>
    </citation>
    <scope>NUCLEOTIDE SEQUENCE [LARGE SCALE GENOMIC DNA]</scope>
</reference>
<keyword evidence="3 8" id="KW-0812">Transmembrane</keyword>
<gene>
    <name evidence="10" type="primary">LOC108609481</name>
</gene>
<reference evidence="10" key="3">
    <citation type="submission" date="2025-08" db="UniProtKB">
        <authorList>
            <consortium name="RefSeq"/>
        </authorList>
    </citation>
    <scope>IDENTIFICATION</scope>
    <source>
        <tissue evidence="10">Whole organism</tissue>
    </source>
</reference>
<keyword evidence="5 8" id="KW-0472">Membrane</keyword>
<comment type="subcellular location">
    <subcellularLocation>
        <location evidence="1 8">Cell membrane</location>
        <topology evidence="1 8">Multi-pass membrane protein</topology>
    </subcellularLocation>
</comment>
<feature type="transmembrane region" description="Helical" evidence="8">
    <location>
        <begin position="140"/>
        <end position="161"/>
    </location>
</feature>
<feature type="transmembrane region" description="Helical" evidence="8">
    <location>
        <begin position="352"/>
        <end position="375"/>
    </location>
</feature>
<keyword evidence="6 8" id="KW-0675">Receptor</keyword>
<comment type="function">
    <text evidence="8">Gustatory receptor which mediates acceptance or avoidance behavior, depending on its substrates.</text>
</comment>
<dbReference type="PANTHER" id="PTHR21143">
    <property type="entry name" value="INVERTEBRATE GUSTATORY RECEPTOR"/>
    <property type="match status" value="1"/>
</dbReference>
<dbReference type="RefSeq" id="XP_017856690.1">
    <property type="nucleotide sequence ID" value="XM_018001201.1"/>
</dbReference>
<sequence>MWQARRTWRHKFARFNQWATLYSSWALGLFPFVYVASSKRLRRSKWLIAYGIIVNLGVIRVSFRYYGDTEFVDLAEVYRRNPLSEQISQIQTGLNLATLFVTLFRSWWLSEELGDVLNALLQLYETEYKSLDCSNFDNNVIYKSLTIWLELISMLFLTLGFNTPISYKFFLGLAATMANQLSILLLGMHFHLAVLYIYRSIWLINRELRVLARQQKIKFRRIHDLQGIYSRLVALSTRLASIYSYQMILFMLCLLSINITSIFYMLVYSISLKKTLTLALVLNFSQALAINVLDFWLNIAVCELTERAAEETSINLRLFNDRSTADSWLDRSITNFALFCTHRRPRFNYCGLFRVNNAMGFRMIVTCVLYILYLVQFDFMNL</sequence>
<evidence type="ECO:0000256" key="5">
    <source>
        <dbReference type="ARBA" id="ARBA00023136"/>
    </source>
</evidence>
<dbReference type="Pfam" id="PF08395">
    <property type="entry name" value="7tm_7"/>
    <property type="match status" value="1"/>
</dbReference>
<feature type="transmembrane region" description="Helical" evidence="8">
    <location>
        <begin position="276"/>
        <end position="297"/>
    </location>
</feature>
<dbReference type="InterPro" id="IPR013604">
    <property type="entry name" value="7TM_chemorcpt"/>
</dbReference>
<feature type="transmembrane region" description="Helical" evidence="8">
    <location>
        <begin position="15"/>
        <end position="35"/>
    </location>
</feature>
<evidence type="ECO:0000256" key="2">
    <source>
        <dbReference type="ARBA" id="ARBA00022475"/>
    </source>
</evidence>
<proteinExistence type="inferred from homology"/>
<keyword evidence="9" id="KW-1185">Reference proteome</keyword>
<comment type="similarity">
    <text evidence="8">Belongs to the insect chemoreceptor superfamily. Gustatory receptor (GR) family.</text>
</comment>